<name>A0A645AX46_9ZZZZ</name>
<evidence type="ECO:0000313" key="1">
    <source>
        <dbReference type="EMBL" id="MPM57358.1"/>
    </source>
</evidence>
<proteinExistence type="predicted"/>
<protein>
    <submittedName>
        <fullName evidence="1">Uncharacterized protein</fullName>
    </submittedName>
</protein>
<dbReference type="EMBL" id="VSSQ01016228">
    <property type="protein sequence ID" value="MPM57358.1"/>
    <property type="molecule type" value="Genomic_DNA"/>
</dbReference>
<sequence>MKLTIKIVHENECQFSSLPDIAEGNAELPPQSLIRKLKLFIRRSLSAKQDRQLHRYLDKLISLFFIFGNENRKGNKINISHGVEHVQFLKKGDLVRVRSKEEIESTLNHLGQLKGCSFMDAMLPYCGTIQHVLKPMERFVDERDLCVKKCSGLVLLEGVMCQGTTQFGRCDRSCLMFWRQEWLQKI</sequence>
<organism evidence="1">
    <name type="scientific">bioreactor metagenome</name>
    <dbReference type="NCBI Taxonomy" id="1076179"/>
    <lineage>
        <taxon>unclassified sequences</taxon>
        <taxon>metagenomes</taxon>
        <taxon>ecological metagenomes</taxon>
    </lineage>
</organism>
<accession>A0A645AX46</accession>
<comment type="caution">
    <text evidence="1">The sequence shown here is derived from an EMBL/GenBank/DDBJ whole genome shotgun (WGS) entry which is preliminary data.</text>
</comment>
<reference evidence="1" key="1">
    <citation type="submission" date="2019-08" db="EMBL/GenBank/DDBJ databases">
        <authorList>
            <person name="Kucharzyk K."/>
            <person name="Murdoch R.W."/>
            <person name="Higgins S."/>
            <person name="Loffler F."/>
        </authorList>
    </citation>
    <scope>NUCLEOTIDE SEQUENCE</scope>
</reference>
<gene>
    <name evidence="1" type="ORF">SDC9_104180</name>
</gene>
<dbReference type="AlphaFoldDB" id="A0A645AX46"/>